<proteinExistence type="predicted"/>
<evidence type="ECO:0000313" key="1">
    <source>
        <dbReference type="EnsemblPlants" id="OMERI05G07790.1"/>
    </source>
</evidence>
<accession>A0A0E0DNU9</accession>
<name>A0A0E0DNU9_9ORYZ</name>
<dbReference type="AlphaFoldDB" id="A0A0E0DNU9"/>
<protein>
    <submittedName>
        <fullName evidence="1">Uncharacterized protein</fullName>
    </submittedName>
</protein>
<dbReference type="Gramene" id="OMERI05G07790.1">
    <property type="protein sequence ID" value="OMERI05G07790.1"/>
    <property type="gene ID" value="OMERI05G07790"/>
</dbReference>
<sequence length="127" mass="14800">MSALVWMEFSGNSTLCKKKWNTQEEMKEVHVKQNVPAPSSYLLKSRGYNHYLSRHAIGVKTEDTYALLTMINHCRSILYIETQLLKYVTEKETDSLYVGIIQYYANLPCYNTYYPTTLVIVSTRTKK</sequence>
<evidence type="ECO:0000313" key="2">
    <source>
        <dbReference type="Proteomes" id="UP000008021"/>
    </source>
</evidence>
<dbReference type="EnsemblPlants" id="OMERI05G07790.1">
    <property type="protein sequence ID" value="OMERI05G07790.1"/>
    <property type="gene ID" value="OMERI05G07790"/>
</dbReference>
<dbReference type="HOGENOM" id="CLU_1974057_0_0_1"/>
<reference evidence="1" key="2">
    <citation type="submission" date="2018-05" db="EMBL/GenBank/DDBJ databases">
        <title>OmerRS3 (Oryza meridionalis Reference Sequence Version 3).</title>
        <authorList>
            <person name="Zhang J."/>
            <person name="Kudrna D."/>
            <person name="Lee S."/>
            <person name="Talag J."/>
            <person name="Welchert J."/>
            <person name="Wing R.A."/>
        </authorList>
    </citation>
    <scope>NUCLEOTIDE SEQUENCE [LARGE SCALE GENOMIC DNA]</scope>
    <source>
        <strain evidence="1">cv. OR44</strain>
    </source>
</reference>
<dbReference type="Proteomes" id="UP000008021">
    <property type="component" value="Chromosome 5"/>
</dbReference>
<keyword evidence="2" id="KW-1185">Reference proteome</keyword>
<organism evidence="1">
    <name type="scientific">Oryza meridionalis</name>
    <dbReference type="NCBI Taxonomy" id="40149"/>
    <lineage>
        <taxon>Eukaryota</taxon>
        <taxon>Viridiplantae</taxon>
        <taxon>Streptophyta</taxon>
        <taxon>Embryophyta</taxon>
        <taxon>Tracheophyta</taxon>
        <taxon>Spermatophyta</taxon>
        <taxon>Magnoliopsida</taxon>
        <taxon>Liliopsida</taxon>
        <taxon>Poales</taxon>
        <taxon>Poaceae</taxon>
        <taxon>BOP clade</taxon>
        <taxon>Oryzoideae</taxon>
        <taxon>Oryzeae</taxon>
        <taxon>Oryzinae</taxon>
        <taxon>Oryza</taxon>
    </lineage>
</organism>
<reference evidence="1" key="1">
    <citation type="submission" date="2015-04" db="UniProtKB">
        <authorList>
            <consortium name="EnsemblPlants"/>
        </authorList>
    </citation>
    <scope>IDENTIFICATION</scope>
</reference>